<feature type="chain" id="PRO_5013190004" evidence="1">
    <location>
        <begin position="21"/>
        <end position="356"/>
    </location>
</feature>
<gene>
    <name evidence="2" type="ORF">SAMN05421640_2135</name>
</gene>
<dbReference type="OrthoDB" id="978383at2"/>
<protein>
    <submittedName>
        <fullName evidence="2">Uncharacterized protein</fullName>
    </submittedName>
</protein>
<evidence type="ECO:0000256" key="1">
    <source>
        <dbReference type="SAM" id="SignalP"/>
    </source>
</evidence>
<proteinExistence type="predicted"/>
<sequence length="356" mass="38684">MKSLKLIALFLSFTFLIACSNDDEIPSSIDIPSEFSVDIPQSISDNAGGLNARTAGDGDGVIEGNEIYESLRHFIKIGEGSAEIVKFTLQVAVALETQKVRSYTFESDDDGREKRIDLTEAVNRGGTAYDYEMTMVDTENSEMALQILWNSNPVVGVAILKPYNIDRRDSDAVDAFIRIDYSEDDANYDATMTVSISGLETVDNGDIDNMKMFVGKKGDIVDVMGNSNHPNIEIIDPNFSGGRNYAFVARGDESTDLGVAKLALPPSSTTTNDVLVDYSVFAVLEAEINAVADLDQSIIDAILAEAHSPAYFNNNGFITSGEDNKPASFDAAFVDLSGMNPFVPNDVKNLTLDFIQ</sequence>
<organism evidence="2 3">
    <name type="scientific">Ekhidna lutea</name>
    <dbReference type="NCBI Taxonomy" id="447679"/>
    <lineage>
        <taxon>Bacteria</taxon>
        <taxon>Pseudomonadati</taxon>
        <taxon>Bacteroidota</taxon>
        <taxon>Cytophagia</taxon>
        <taxon>Cytophagales</taxon>
        <taxon>Reichenbachiellaceae</taxon>
        <taxon>Ekhidna</taxon>
    </lineage>
</organism>
<keyword evidence="3" id="KW-1185">Reference proteome</keyword>
<name>A0A239JFH6_EKHLU</name>
<accession>A0A239JFH6</accession>
<reference evidence="2 3" key="1">
    <citation type="submission" date="2017-06" db="EMBL/GenBank/DDBJ databases">
        <authorList>
            <person name="Kim H.J."/>
            <person name="Triplett B.A."/>
        </authorList>
    </citation>
    <scope>NUCLEOTIDE SEQUENCE [LARGE SCALE GENOMIC DNA]</scope>
    <source>
        <strain evidence="2 3">DSM 19307</strain>
    </source>
</reference>
<dbReference type="EMBL" id="FZPD01000003">
    <property type="protein sequence ID" value="SNT04352.1"/>
    <property type="molecule type" value="Genomic_DNA"/>
</dbReference>
<keyword evidence="1" id="KW-0732">Signal</keyword>
<feature type="signal peptide" evidence="1">
    <location>
        <begin position="1"/>
        <end position="20"/>
    </location>
</feature>
<dbReference type="PROSITE" id="PS51257">
    <property type="entry name" value="PROKAR_LIPOPROTEIN"/>
    <property type="match status" value="1"/>
</dbReference>
<evidence type="ECO:0000313" key="2">
    <source>
        <dbReference type="EMBL" id="SNT04352.1"/>
    </source>
</evidence>
<evidence type="ECO:0000313" key="3">
    <source>
        <dbReference type="Proteomes" id="UP000198393"/>
    </source>
</evidence>
<dbReference type="Proteomes" id="UP000198393">
    <property type="component" value="Unassembled WGS sequence"/>
</dbReference>
<dbReference type="AlphaFoldDB" id="A0A239JFH6"/>
<dbReference type="RefSeq" id="WP_089356846.1">
    <property type="nucleotide sequence ID" value="NZ_FZPD01000003.1"/>
</dbReference>